<evidence type="ECO:0000313" key="1">
    <source>
        <dbReference type="EMBL" id="KAI3823015.1"/>
    </source>
</evidence>
<keyword evidence="2" id="KW-1185">Reference proteome</keyword>
<accession>A0ACB9JSR1</accession>
<protein>
    <submittedName>
        <fullName evidence="1">Uncharacterized protein</fullName>
    </submittedName>
</protein>
<reference evidence="2" key="1">
    <citation type="journal article" date="2022" name="Mol. Ecol. Resour.">
        <title>The genomes of chicory, endive, great burdock and yacon provide insights into Asteraceae palaeo-polyploidization history and plant inulin production.</title>
        <authorList>
            <person name="Fan W."/>
            <person name="Wang S."/>
            <person name="Wang H."/>
            <person name="Wang A."/>
            <person name="Jiang F."/>
            <person name="Liu H."/>
            <person name="Zhao H."/>
            <person name="Xu D."/>
            <person name="Zhang Y."/>
        </authorList>
    </citation>
    <scope>NUCLEOTIDE SEQUENCE [LARGE SCALE GENOMIC DNA]</scope>
    <source>
        <strain evidence="2">cv. Yunnan</strain>
    </source>
</reference>
<comment type="caution">
    <text evidence="1">The sequence shown here is derived from an EMBL/GenBank/DDBJ whole genome shotgun (WGS) entry which is preliminary data.</text>
</comment>
<sequence length="1048" mass="119493">MKSLRMLFSKRSPAKKPSYNPIFIDETQFITLIHTSKTIKHLQQIHAQIILHQQFSNTRIVTQLISSCSFQKNFINYALSIFRHSKNPNLYIFNSLIRSLADNSYYMSSISYFLVMLRSNIRPSSLTFPFVLKSTAALQEDWLGMQIHSEILKSGLLRDRLVLLYLVDMYAKVGLLECALQLFDESSQWGDEARSTLLWNVLINGYCKVGKWVKAMELFEVMPEKYGSTWSTLINGLMKSGEINRAMELWDSVEERNVVSWTTMINGFSQNGQHEKALSMFTEMLEEGVEPNDQTIVCALLACAKAGALDTGTRIHDYILSNGFTLKKGITAALVDMYAKCGSVENASRVFDMAEEKDLRTWSVMIWGCAINGCLDKALDCFYKMKSTGIKPDGVVFLAIITACLHAGDVDQGLRFFDKMKHDYSIEPTMKHYAVIVDLYGRAGRLNQALRFIKNMSIDPDFVIWGALFSACHAHKNIQMAEYASEKLLELEPKHPGGYVFLSNVYAGSGKWQDVERVRTKMKNKGVAKDPGWSYIEIHGQVTSFVAGDHFHDRSDEIHLKLDEITKNAREFGYMPETEWVLHNIEEEEKEASLGSHSEKLALAFALISGNDLKVIRIVKNLKICGDCHSLMKYASKMTKRDIVVRDIKRFHHFKNGSCSCQDYWKQIRKNGQCLSIQRALAQWGDREGFDTLIQSLFAQPREPKRRVMMNVDIRNSFSSEESLQHSSLFLIGSTLPCGLLRLLTYPNPKTDRHSKSSDVNSSPVIQPPPEPPIKQVSVEDVLLKELSRQTAELRRLASQGIPDGSGIRSTVWKHEICTSLCLLYYLPSDKGLWSSELAKKRSHYKQFREEFLMNPDTEVIEQIDRDVKRTHPDMQFFSGDSASATAKANQDALKNILIVNAEADTFFCFVELLSGFRDNFVQQLNSVVGIRSTISKLSLLLKEHDEELWRHLEITTKVNPQFYAFRWITLLLTQEFSFADSLHIWDTLLSDPEGPQETLLRVCCALLILVRRRLLAGDFTANLKLLQSYPSTNMSHLLYVANKLRPR</sequence>
<organism evidence="1 2">
    <name type="scientific">Smallanthus sonchifolius</name>
    <dbReference type="NCBI Taxonomy" id="185202"/>
    <lineage>
        <taxon>Eukaryota</taxon>
        <taxon>Viridiplantae</taxon>
        <taxon>Streptophyta</taxon>
        <taxon>Embryophyta</taxon>
        <taxon>Tracheophyta</taxon>
        <taxon>Spermatophyta</taxon>
        <taxon>Magnoliopsida</taxon>
        <taxon>eudicotyledons</taxon>
        <taxon>Gunneridae</taxon>
        <taxon>Pentapetalae</taxon>
        <taxon>asterids</taxon>
        <taxon>campanulids</taxon>
        <taxon>Asterales</taxon>
        <taxon>Asteraceae</taxon>
        <taxon>Asteroideae</taxon>
        <taxon>Heliantheae alliance</taxon>
        <taxon>Millerieae</taxon>
        <taxon>Smallanthus</taxon>
    </lineage>
</organism>
<evidence type="ECO:0000313" key="2">
    <source>
        <dbReference type="Proteomes" id="UP001056120"/>
    </source>
</evidence>
<dbReference type="Proteomes" id="UP001056120">
    <property type="component" value="Linkage Group LG03"/>
</dbReference>
<name>A0ACB9JSR1_9ASTR</name>
<reference evidence="1 2" key="2">
    <citation type="journal article" date="2022" name="Mol. Ecol. Resour.">
        <title>The genomes of chicory, endive, great burdock and yacon provide insights into Asteraceae paleo-polyploidization history and plant inulin production.</title>
        <authorList>
            <person name="Fan W."/>
            <person name="Wang S."/>
            <person name="Wang H."/>
            <person name="Wang A."/>
            <person name="Jiang F."/>
            <person name="Liu H."/>
            <person name="Zhao H."/>
            <person name="Xu D."/>
            <person name="Zhang Y."/>
        </authorList>
    </citation>
    <scope>NUCLEOTIDE SEQUENCE [LARGE SCALE GENOMIC DNA]</scope>
    <source>
        <strain evidence="2">cv. Yunnan</strain>
        <tissue evidence="1">Leaves</tissue>
    </source>
</reference>
<dbReference type="EMBL" id="CM042020">
    <property type="protein sequence ID" value="KAI3823015.1"/>
    <property type="molecule type" value="Genomic_DNA"/>
</dbReference>
<gene>
    <name evidence="1" type="ORF">L1987_10618</name>
</gene>
<proteinExistence type="predicted"/>